<evidence type="ECO:0000259" key="3">
    <source>
        <dbReference type="Pfam" id="PF02638"/>
    </source>
</evidence>
<dbReference type="Gene3D" id="2.60.40.10">
    <property type="entry name" value="Immunoglobulins"/>
    <property type="match status" value="1"/>
</dbReference>
<dbReference type="InterPro" id="IPR006311">
    <property type="entry name" value="TAT_signal"/>
</dbReference>
<organism evidence="4 5">
    <name type="scientific">Arthrobacter halodurans</name>
    <dbReference type="NCBI Taxonomy" id="516699"/>
    <lineage>
        <taxon>Bacteria</taxon>
        <taxon>Bacillati</taxon>
        <taxon>Actinomycetota</taxon>
        <taxon>Actinomycetes</taxon>
        <taxon>Micrococcales</taxon>
        <taxon>Micrococcaceae</taxon>
        <taxon>Arthrobacter</taxon>
    </lineage>
</organism>
<keyword evidence="5" id="KW-1185">Reference proteome</keyword>
<dbReference type="InterPro" id="IPR003790">
    <property type="entry name" value="GHL10"/>
</dbReference>
<comment type="caution">
    <text evidence="4">The sequence shown here is derived from an EMBL/GenBank/DDBJ whole genome shotgun (WGS) entry which is preliminary data.</text>
</comment>
<accession>A0ABV4UKB9</accession>
<dbReference type="Gene3D" id="3.20.20.80">
    <property type="entry name" value="Glycosidases"/>
    <property type="match status" value="1"/>
</dbReference>
<keyword evidence="1 2" id="KW-0732">Signal</keyword>
<dbReference type="PANTHER" id="PTHR43405:SF1">
    <property type="entry name" value="GLYCOSYL HYDROLASE DIGH"/>
    <property type="match status" value="1"/>
</dbReference>
<reference evidence="4 5" key="1">
    <citation type="submission" date="2024-09" db="EMBL/GenBank/DDBJ databases">
        <authorList>
            <person name="Salinas-Garcia M.A."/>
            <person name="Prieme A."/>
        </authorList>
    </citation>
    <scope>NUCLEOTIDE SEQUENCE [LARGE SCALE GENOMIC DNA]</scope>
    <source>
        <strain evidence="4 5">DSM 21081</strain>
    </source>
</reference>
<sequence>MQDQPIHVSGARAPTRRALLATAVTAAAGLALGTSAAGGARPASAAAGPRTALPAAVVTNKVYTVSTRNTSASSTYPRTEFRGLWTASVLNIDWPSRTGLSAAAQQTELRSILNLAVSRNLNAVFLQVRPAADRMWSSTLGEPWSRYLTGTQGANPGYDPLAYAVEQAHSRGLALHAWVNPFRVSMDADLTSLVASHPARLNPSWSFAYGGRRYYNPGIPAVRAFVRAVVVDLVRRYDVDGVHFDDYFYPYPVAGQALPDAATFAAYGGGYTSIANWRRNNINVFVRDTYAAIKATRRRAAFGISPFGIWLNSTSSALGSATSGLESYSALYADSRKWVKEGWVDYILPQLYWYQGYPPANYDVLVAWWARQVAGTRVKLYTGEAAYRVGDPAQPAWQDPNELRDHITKGRSVPGVVGQAFYNTTAFRANPLNAIGILAARHYARPALPVPLPHLVSARPWTPLIRSVSWYGSGILLTWESKSGAEPPTHIAIWRWESSGAAVPNIQSTATYLRAVRRRTGLTQSWRDTGVVRGRTYWYLIQSVSQTGIDSGSATCVFIRA</sequence>
<feature type="signal peptide" evidence="2">
    <location>
        <begin position="1"/>
        <end position="36"/>
    </location>
</feature>
<evidence type="ECO:0000313" key="5">
    <source>
        <dbReference type="Proteomes" id="UP001575652"/>
    </source>
</evidence>
<dbReference type="InterPro" id="IPR052177">
    <property type="entry name" value="Divisome_Glycosyl_Hydrolase"/>
</dbReference>
<dbReference type="Pfam" id="PF02638">
    <property type="entry name" value="GHL10"/>
    <property type="match status" value="1"/>
</dbReference>
<keyword evidence="4" id="KW-0378">Hydrolase</keyword>
<gene>
    <name evidence="4" type="ORF">ACETWP_05600</name>
</gene>
<name>A0ABV4UKB9_9MICC</name>
<dbReference type="PANTHER" id="PTHR43405">
    <property type="entry name" value="GLYCOSYL HYDROLASE DIGH"/>
    <property type="match status" value="1"/>
</dbReference>
<dbReference type="InterPro" id="IPR013783">
    <property type="entry name" value="Ig-like_fold"/>
</dbReference>
<proteinExistence type="predicted"/>
<dbReference type="Proteomes" id="UP001575652">
    <property type="component" value="Unassembled WGS sequence"/>
</dbReference>
<dbReference type="InterPro" id="IPR017853">
    <property type="entry name" value="GH"/>
</dbReference>
<evidence type="ECO:0000256" key="1">
    <source>
        <dbReference type="ARBA" id="ARBA00022729"/>
    </source>
</evidence>
<dbReference type="SUPFAM" id="SSF51445">
    <property type="entry name" value="(Trans)glycosidases"/>
    <property type="match status" value="1"/>
</dbReference>
<dbReference type="RefSeq" id="WP_373971226.1">
    <property type="nucleotide sequence ID" value="NZ_JBHDLJ010000003.1"/>
</dbReference>
<dbReference type="EMBL" id="JBHDLJ010000003">
    <property type="protein sequence ID" value="MFB0834060.1"/>
    <property type="molecule type" value="Genomic_DNA"/>
</dbReference>
<feature type="domain" description="Glycosyl hydrolase-like 10" evidence="3">
    <location>
        <begin position="80"/>
        <end position="397"/>
    </location>
</feature>
<dbReference type="PROSITE" id="PS51318">
    <property type="entry name" value="TAT"/>
    <property type="match status" value="1"/>
</dbReference>
<feature type="chain" id="PRO_5045336257" evidence="2">
    <location>
        <begin position="37"/>
        <end position="561"/>
    </location>
</feature>
<evidence type="ECO:0000256" key="2">
    <source>
        <dbReference type="SAM" id="SignalP"/>
    </source>
</evidence>
<protein>
    <submittedName>
        <fullName evidence="4">Glycoside hydrolase family 10 protein</fullName>
    </submittedName>
</protein>
<dbReference type="GO" id="GO:0016787">
    <property type="term" value="F:hydrolase activity"/>
    <property type="evidence" value="ECO:0007669"/>
    <property type="project" value="UniProtKB-KW"/>
</dbReference>
<evidence type="ECO:0000313" key="4">
    <source>
        <dbReference type="EMBL" id="MFB0834060.1"/>
    </source>
</evidence>